<dbReference type="InterPro" id="IPR006680">
    <property type="entry name" value="Amidohydro-rel"/>
</dbReference>
<evidence type="ECO:0000256" key="1">
    <source>
        <dbReference type="ARBA" id="ARBA00006745"/>
    </source>
</evidence>
<dbReference type="Gene3D" id="2.30.40.10">
    <property type="entry name" value="Urease, subunit C, domain 1"/>
    <property type="match status" value="1"/>
</dbReference>
<dbReference type="Proteomes" id="UP000186143">
    <property type="component" value="Unassembled WGS sequence"/>
</dbReference>
<dbReference type="PANTHER" id="PTHR43794">
    <property type="entry name" value="AMINOHYDROLASE SSNA-RELATED"/>
    <property type="match status" value="1"/>
</dbReference>
<name>A0A1Q9AHQ5_9HYPH</name>
<dbReference type="CDD" id="cd01298">
    <property type="entry name" value="ATZ_TRZ_like"/>
    <property type="match status" value="1"/>
</dbReference>
<dbReference type="Pfam" id="PF01979">
    <property type="entry name" value="Amidohydro_1"/>
    <property type="match status" value="1"/>
</dbReference>
<dbReference type="Gene3D" id="3.20.20.140">
    <property type="entry name" value="Metal-dependent hydrolases"/>
    <property type="match status" value="1"/>
</dbReference>
<dbReference type="InterPro" id="IPR011059">
    <property type="entry name" value="Metal-dep_hydrolase_composite"/>
</dbReference>
<dbReference type="RefSeq" id="WP_075635333.1">
    <property type="nucleotide sequence ID" value="NZ_MKIO01000031.1"/>
</dbReference>
<feature type="domain" description="Amidohydrolase-related" evidence="3">
    <location>
        <begin position="56"/>
        <end position="437"/>
    </location>
</feature>
<dbReference type="InterPro" id="IPR050287">
    <property type="entry name" value="MTA/SAH_deaminase"/>
</dbReference>
<evidence type="ECO:0000313" key="5">
    <source>
        <dbReference type="Proteomes" id="UP000186143"/>
    </source>
</evidence>
<sequence length="507" mass="55225">MTALLVRGAQILTMARGQTGAFAGDMLVRDGRIETIGQGIEPPDGAEIIEGRGRLLMPGLVNAHTHSSETFFRGRYEKMPLEIWLLYAYPFFDNRPVPPRLLYLRTLLLAMESLKSGVTMLSDDFFETPGHDLDRLGLVFDAYDHAGIRANISSAVMNVPALDALPYAREIVPRDLAARLDAFTPISVQACLEFCERVFSRLHSRANGRLRFMLAPSAPQRCTPELMTALHALSRRHGVPYHTHVLETKTQAVTGPDLYGRSLIHYFADLGLLGPNMVIAHSVWVSDADIALMGEAGVAVAHNAVSNLKLGAGIAPVRRLLDAGVAVGLGTDGLSSNDTARIFDVMRVAALVQSATGPDPQDWLSAREILQAATLGGARTALLDRVTGSLEAGKAADFILLDMGSTSFLPFNDVEKHLVYAENGGSVETVVVDGKIVMRDRKLLTVDEDAVLAEIAETVPPLLAEHARVEAQNRVLEPFMQEIHRRATAQDIGMQRYAGDMPSWRHG</sequence>
<reference evidence="4 5" key="1">
    <citation type="submission" date="2016-09" db="EMBL/GenBank/DDBJ databases">
        <title>Rhizobium sp. nov., a novel species isolated from the rice rhizosphere.</title>
        <authorList>
            <person name="Zhao J."/>
            <person name="Zhang X."/>
        </authorList>
    </citation>
    <scope>NUCLEOTIDE SEQUENCE [LARGE SCALE GENOMIC DNA]</scope>
    <source>
        <strain evidence="4 5">MH17</strain>
    </source>
</reference>
<proteinExistence type="inferred from homology"/>
<evidence type="ECO:0000256" key="2">
    <source>
        <dbReference type="ARBA" id="ARBA00022801"/>
    </source>
</evidence>
<dbReference type="EMBL" id="MKIO01000031">
    <property type="protein sequence ID" value="OLP54772.1"/>
    <property type="molecule type" value="Genomic_DNA"/>
</dbReference>
<dbReference type="SUPFAM" id="SSF51556">
    <property type="entry name" value="Metallo-dependent hydrolases"/>
    <property type="match status" value="1"/>
</dbReference>
<dbReference type="PANTHER" id="PTHR43794:SF11">
    <property type="entry name" value="AMIDOHYDROLASE-RELATED DOMAIN-CONTAINING PROTEIN"/>
    <property type="match status" value="1"/>
</dbReference>
<dbReference type="OrthoDB" id="9796020at2"/>
<dbReference type="GO" id="GO:0016810">
    <property type="term" value="F:hydrolase activity, acting on carbon-nitrogen (but not peptide) bonds"/>
    <property type="evidence" value="ECO:0007669"/>
    <property type="project" value="InterPro"/>
</dbReference>
<dbReference type="InterPro" id="IPR032466">
    <property type="entry name" value="Metal_Hydrolase"/>
</dbReference>
<keyword evidence="2 4" id="KW-0378">Hydrolase</keyword>
<organism evidence="4 5">
    <name type="scientific">Xaviernesmea rhizosphaerae</name>
    <dbReference type="NCBI Taxonomy" id="1672749"/>
    <lineage>
        <taxon>Bacteria</taxon>
        <taxon>Pseudomonadati</taxon>
        <taxon>Pseudomonadota</taxon>
        <taxon>Alphaproteobacteria</taxon>
        <taxon>Hyphomicrobiales</taxon>
        <taxon>Rhizobiaceae</taxon>
        <taxon>Rhizobium/Agrobacterium group</taxon>
        <taxon>Xaviernesmea</taxon>
    </lineage>
</organism>
<evidence type="ECO:0000313" key="4">
    <source>
        <dbReference type="EMBL" id="OLP54772.1"/>
    </source>
</evidence>
<protein>
    <submittedName>
        <fullName evidence="4">Amidohydrolase</fullName>
    </submittedName>
</protein>
<gene>
    <name evidence="4" type="ORF">BJF92_13240</name>
</gene>
<dbReference type="SUPFAM" id="SSF51338">
    <property type="entry name" value="Composite domain of metallo-dependent hydrolases"/>
    <property type="match status" value="1"/>
</dbReference>
<comment type="similarity">
    <text evidence="1">Belongs to the metallo-dependent hydrolases superfamily. ATZ/TRZ family.</text>
</comment>
<dbReference type="STRING" id="1672749.BJF92_13240"/>
<comment type="caution">
    <text evidence="4">The sequence shown here is derived from an EMBL/GenBank/DDBJ whole genome shotgun (WGS) entry which is preliminary data.</text>
</comment>
<dbReference type="AlphaFoldDB" id="A0A1Q9AHQ5"/>
<evidence type="ECO:0000259" key="3">
    <source>
        <dbReference type="Pfam" id="PF01979"/>
    </source>
</evidence>
<accession>A0A1Q9AHQ5</accession>